<evidence type="ECO:0000313" key="12">
    <source>
        <dbReference type="Proteomes" id="UP000544222"/>
    </source>
</evidence>
<dbReference type="RefSeq" id="WP_183413605.1">
    <property type="nucleotide sequence ID" value="NZ_JACHYB010000002.1"/>
</dbReference>
<evidence type="ECO:0000256" key="3">
    <source>
        <dbReference type="ARBA" id="ARBA00022729"/>
    </source>
</evidence>
<evidence type="ECO:0000256" key="4">
    <source>
        <dbReference type="ARBA" id="ARBA00022737"/>
    </source>
</evidence>
<feature type="compositionally biased region" description="Polar residues" evidence="8">
    <location>
        <begin position="467"/>
        <end position="478"/>
    </location>
</feature>
<dbReference type="GO" id="GO:0006508">
    <property type="term" value="P:proteolysis"/>
    <property type="evidence" value="ECO:0007669"/>
    <property type="project" value="UniProtKB-KW"/>
</dbReference>
<evidence type="ECO:0000256" key="2">
    <source>
        <dbReference type="ARBA" id="ARBA00022670"/>
    </source>
</evidence>
<evidence type="ECO:0000313" key="11">
    <source>
        <dbReference type="EMBL" id="MBB3187772.1"/>
    </source>
</evidence>
<feature type="domain" description="LysM" evidence="9">
    <location>
        <begin position="690"/>
        <end position="733"/>
    </location>
</feature>
<dbReference type="CDD" id="cd00118">
    <property type="entry name" value="LysM"/>
    <property type="match status" value="7"/>
</dbReference>
<protein>
    <submittedName>
        <fullName evidence="11">LysM repeat protein</fullName>
    </submittedName>
</protein>
<evidence type="ECO:0000256" key="7">
    <source>
        <dbReference type="ARBA" id="ARBA00023316"/>
    </source>
</evidence>
<keyword evidence="6" id="KW-0788">Thiol protease</keyword>
<proteinExistence type="inferred from homology"/>
<dbReference type="Proteomes" id="UP000544222">
    <property type="component" value="Unassembled WGS sequence"/>
</dbReference>
<feature type="compositionally biased region" description="Polar residues" evidence="8">
    <location>
        <begin position="490"/>
        <end position="503"/>
    </location>
</feature>
<dbReference type="SUPFAM" id="SSF54001">
    <property type="entry name" value="Cysteine proteinases"/>
    <property type="match status" value="1"/>
</dbReference>
<feature type="region of interest" description="Disordered" evidence="8">
    <location>
        <begin position="309"/>
        <end position="332"/>
    </location>
</feature>
<evidence type="ECO:0000256" key="1">
    <source>
        <dbReference type="ARBA" id="ARBA00007074"/>
    </source>
</evidence>
<feature type="compositionally biased region" description="Polar residues" evidence="8">
    <location>
        <begin position="618"/>
        <end position="627"/>
    </location>
</feature>
<dbReference type="InterPro" id="IPR036779">
    <property type="entry name" value="LysM_dom_sf"/>
</dbReference>
<dbReference type="Gene3D" id="3.90.1720.10">
    <property type="entry name" value="endopeptidase domain like (from Nostoc punctiforme)"/>
    <property type="match status" value="1"/>
</dbReference>
<evidence type="ECO:0000256" key="5">
    <source>
        <dbReference type="ARBA" id="ARBA00022801"/>
    </source>
</evidence>
<dbReference type="PANTHER" id="PTHR33734:SF22">
    <property type="entry name" value="MEMBRANE-BOUND LYTIC MUREIN TRANSGLYCOSYLASE D"/>
    <property type="match status" value="1"/>
</dbReference>
<feature type="domain" description="LysM" evidence="9">
    <location>
        <begin position="416"/>
        <end position="459"/>
    </location>
</feature>
<gene>
    <name evidence="11" type="ORF">FHX64_001970</name>
</gene>
<feature type="region of interest" description="Disordered" evidence="8">
    <location>
        <begin position="467"/>
        <end position="515"/>
    </location>
</feature>
<dbReference type="SUPFAM" id="SSF54106">
    <property type="entry name" value="LysM domain"/>
    <property type="match status" value="7"/>
</dbReference>
<feature type="domain" description="LysM" evidence="9">
    <location>
        <begin position="191"/>
        <end position="234"/>
    </location>
</feature>
<keyword evidence="3" id="KW-0732">Signal</keyword>
<dbReference type="InterPro" id="IPR000064">
    <property type="entry name" value="NLP_P60_dom"/>
</dbReference>
<keyword evidence="4" id="KW-0677">Repeat</keyword>
<evidence type="ECO:0000259" key="9">
    <source>
        <dbReference type="PROSITE" id="PS51782"/>
    </source>
</evidence>
<comment type="similarity">
    <text evidence="1">Belongs to the peptidase C40 family.</text>
</comment>
<keyword evidence="5" id="KW-0378">Hydrolase</keyword>
<accession>A0A7W5H2V7</accession>
<dbReference type="Gene3D" id="3.10.350.10">
    <property type="entry name" value="LysM domain"/>
    <property type="match status" value="7"/>
</dbReference>
<dbReference type="SMART" id="SM00257">
    <property type="entry name" value="LysM"/>
    <property type="match status" value="7"/>
</dbReference>
<dbReference type="PROSITE" id="PS51782">
    <property type="entry name" value="LYSM"/>
    <property type="match status" value="7"/>
</dbReference>
<feature type="domain" description="LysM" evidence="9">
    <location>
        <begin position="333"/>
        <end position="376"/>
    </location>
</feature>
<dbReference type="InterPro" id="IPR038765">
    <property type="entry name" value="Papain-like_cys_pep_sf"/>
</dbReference>
<evidence type="ECO:0000256" key="8">
    <source>
        <dbReference type="SAM" id="MobiDB-lite"/>
    </source>
</evidence>
<dbReference type="GO" id="GO:0008234">
    <property type="term" value="F:cysteine-type peptidase activity"/>
    <property type="evidence" value="ECO:0007669"/>
    <property type="project" value="UniProtKB-KW"/>
</dbReference>
<evidence type="ECO:0000259" key="10">
    <source>
        <dbReference type="PROSITE" id="PS51935"/>
    </source>
</evidence>
<dbReference type="PROSITE" id="PS51935">
    <property type="entry name" value="NLPC_P60"/>
    <property type="match status" value="1"/>
</dbReference>
<feature type="region of interest" description="Disordered" evidence="8">
    <location>
        <begin position="607"/>
        <end position="627"/>
    </location>
</feature>
<keyword evidence="12" id="KW-1185">Reference proteome</keyword>
<dbReference type="PANTHER" id="PTHR33734">
    <property type="entry name" value="LYSM DOMAIN-CONTAINING GPI-ANCHORED PROTEIN 2"/>
    <property type="match status" value="1"/>
</dbReference>
<feature type="domain" description="LysM" evidence="9">
    <location>
        <begin position="547"/>
        <end position="592"/>
    </location>
</feature>
<dbReference type="EMBL" id="JACHYB010000002">
    <property type="protein sequence ID" value="MBB3187772.1"/>
    <property type="molecule type" value="Genomic_DNA"/>
</dbReference>
<reference evidence="11 12" key="1">
    <citation type="submission" date="2020-08" db="EMBL/GenBank/DDBJ databases">
        <title>Genomic Encyclopedia of Type Strains, Phase IV (KMG-IV): sequencing the most valuable type-strain genomes for metagenomic binning, comparative biology and taxonomic classification.</title>
        <authorList>
            <person name="Goeker M."/>
        </authorList>
    </citation>
    <scope>NUCLEOTIDE SEQUENCE [LARGE SCALE GENOMIC DNA]</scope>
    <source>
        <strain evidence="11 12">DSM 27471</strain>
    </source>
</reference>
<keyword evidence="7" id="KW-0961">Cell wall biogenesis/degradation</keyword>
<feature type="domain" description="NlpC/P60" evidence="10">
    <location>
        <begin position="26"/>
        <end position="155"/>
    </location>
</feature>
<dbReference type="GO" id="GO:0071555">
    <property type="term" value="P:cell wall organization"/>
    <property type="evidence" value="ECO:0007669"/>
    <property type="project" value="UniProtKB-KW"/>
</dbReference>
<dbReference type="Pfam" id="PF00877">
    <property type="entry name" value="NLPC_P60"/>
    <property type="match status" value="1"/>
</dbReference>
<feature type="domain" description="LysM" evidence="9">
    <location>
        <begin position="255"/>
        <end position="298"/>
    </location>
</feature>
<keyword evidence="2" id="KW-0645">Protease</keyword>
<feature type="domain" description="LysM" evidence="9">
    <location>
        <begin position="630"/>
        <end position="674"/>
    </location>
</feature>
<dbReference type="InterPro" id="IPR018392">
    <property type="entry name" value="LysM"/>
</dbReference>
<dbReference type="Pfam" id="PF01476">
    <property type="entry name" value="LysM"/>
    <property type="match status" value="7"/>
</dbReference>
<feature type="compositionally biased region" description="Polar residues" evidence="8">
    <location>
        <begin position="309"/>
        <end position="325"/>
    </location>
</feature>
<name>A0A7W5H2V7_9PORP</name>
<dbReference type="AlphaFoldDB" id="A0A7W5H2V7"/>
<feature type="region of interest" description="Disordered" evidence="8">
    <location>
        <begin position="386"/>
        <end position="409"/>
    </location>
</feature>
<evidence type="ECO:0000256" key="6">
    <source>
        <dbReference type="ARBA" id="ARBA00022807"/>
    </source>
</evidence>
<sequence length="739" mass="82951">MRHYLLSVLLWVNVMAISAQSFKQNTELRDAIVEYAKTLLHKPYHLGDKGPNGFDCSGFTHYVFQRFGFLLGESSREQVFDGIKVAIDDLKKGDLIFFKGSNSRRDRIGHVGIVIGKNSDGGVNFIHAALDGGVRIDNTQEAYYAKRYVTSRSVFQSSAATQYTANDMPFSTDEFASASSSADPVSLADVVDHRVQKGESLYVIAHRYHVTEKQIKEWNHLSNNKIKPGQKLIINTSSSDNVTSQSEESTSFHKIIHRVRKGESLYTIARRYHVNEEKLKEWNNLSSNEIKPGQKLIIDKKVIAESSNSKKITNTKETTASNNSDEPPVTKETIHRVHTGETLLSIAHKYHVTTKALKEWNHLSSNHLRKGMRLIIKQKEINTSIAQEPETTSNSNAEDSNIQQPSETTRVITVNKTHRVRSGESLYTIAREYHTNVAALKRLNHMHESMLQPGKVLIVGKKKKTIVSTQPKANQPEETINAPAPAPRAQETTTVNNKQTNDSTEIEHETSATKSAKGFTLQLKEPNENTPHNVVLDTLRTTYQAVEKHIVKEGETFSSIADKYHISVRDLKGWNGISYRQKTIDPGKTLLIQVNKTAFVVVSKPLHSKKTESKPDSATKTVSPQDQTATQHIVKKGETIYSIATQHHISVDQLRAFNHLRAKEKLRENQILRLTPADSIATQKTTTTTQEYVVKPGDTLLSVAKAYHTTVAEIKRINHLSKNELNIGQSLKILVDTEK</sequence>
<organism evidence="11 12">
    <name type="scientific">Microbacter margulisiae</name>
    <dbReference type="NCBI Taxonomy" id="1350067"/>
    <lineage>
        <taxon>Bacteria</taxon>
        <taxon>Pseudomonadati</taxon>
        <taxon>Bacteroidota</taxon>
        <taxon>Bacteroidia</taxon>
        <taxon>Bacteroidales</taxon>
        <taxon>Porphyromonadaceae</taxon>
        <taxon>Microbacter</taxon>
    </lineage>
</organism>
<comment type="caution">
    <text evidence="11">The sequence shown here is derived from an EMBL/GenBank/DDBJ whole genome shotgun (WGS) entry which is preliminary data.</text>
</comment>